<organism evidence="1 2">
    <name type="scientific">Choristoneura fumiferana</name>
    <name type="common">Spruce budworm moth</name>
    <name type="synonym">Archips fumiferana</name>
    <dbReference type="NCBI Taxonomy" id="7141"/>
    <lineage>
        <taxon>Eukaryota</taxon>
        <taxon>Metazoa</taxon>
        <taxon>Ecdysozoa</taxon>
        <taxon>Arthropoda</taxon>
        <taxon>Hexapoda</taxon>
        <taxon>Insecta</taxon>
        <taxon>Pterygota</taxon>
        <taxon>Neoptera</taxon>
        <taxon>Endopterygota</taxon>
        <taxon>Lepidoptera</taxon>
        <taxon>Glossata</taxon>
        <taxon>Ditrysia</taxon>
        <taxon>Tortricoidea</taxon>
        <taxon>Tortricidae</taxon>
        <taxon>Tortricinae</taxon>
        <taxon>Choristoneura</taxon>
    </lineage>
</organism>
<evidence type="ECO:0000313" key="1">
    <source>
        <dbReference type="EMBL" id="KAI8424337.1"/>
    </source>
</evidence>
<protein>
    <submittedName>
        <fullName evidence="1">Uncharacterized protein</fullName>
    </submittedName>
</protein>
<proteinExistence type="predicted"/>
<reference evidence="1 2" key="1">
    <citation type="journal article" date="2022" name="Genome Biol. Evol.">
        <title>The Spruce Budworm Genome: Reconstructing the Evolutionary History of Antifreeze Proteins.</title>
        <authorList>
            <person name="Beliveau C."/>
            <person name="Gagne P."/>
            <person name="Picq S."/>
            <person name="Vernygora O."/>
            <person name="Keeling C.I."/>
            <person name="Pinkney K."/>
            <person name="Doucet D."/>
            <person name="Wen F."/>
            <person name="Johnston J.S."/>
            <person name="Maaroufi H."/>
            <person name="Boyle B."/>
            <person name="Laroche J."/>
            <person name="Dewar K."/>
            <person name="Juretic N."/>
            <person name="Blackburn G."/>
            <person name="Nisole A."/>
            <person name="Brunet B."/>
            <person name="Brandao M."/>
            <person name="Lumley L."/>
            <person name="Duan J."/>
            <person name="Quan G."/>
            <person name="Lucarotti C.J."/>
            <person name="Roe A.D."/>
            <person name="Sperling F.A.H."/>
            <person name="Levesque R.C."/>
            <person name="Cusson M."/>
        </authorList>
    </citation>
    <scope>NUCLEOTIDE SEQUENCE [LARGE SCALE GENOMIC DNA]</scope>
    <source>
        <strain evidence="1">Glfc:IPQL:Cfum</strain>
    </source>
</reference>
<comment type="caution">
    <text evidence="1">The sequence shown here is derived from an EMBL/GenBank/DDBJ whole genome shotgun (WGS) entry which is preliminary data.</text>
</comment>
<dbReference type="Proteomes" id="UP001064048">
    <property type="component" value="Chromosome 4"/>
</dbReference>
<evidence type="ECO:0000313" key="2">
    <source>
        <dbReference type="Proteomes" id="UP001064048"/>
    </source>
</evidence>
<accession>A0ACC0JJR0</accession>
<name>A0ACC0JJR0_CHOFU</name>
<sequence length="524" mass="58558">MVSTRLMSSCSGGTGSGEGAGSLHGEPAAVPRVTRHSSSQLPGGSSPHASSSTRGQLVPAPRAFDTDLLDMPIEIQEKIFRCAGFKTVSHIRMVNRHFNTLCSSILNSTFQRLQNQMLHRFQSIKAKMPRRESARRSHPLACESDIIETLHMRLSLLQMTFGKHIERKHCCFFPGEILDEVYRILSYLKTTTKLARPYKVTDELFDLTTMAMEYFKEHIEPNLPEITYFGTDFFDITTAFSPGESSKSYMCLDSPPPSGFEAGTAASATSDRRVSSLNPFMEESLPPSPPPPQSNMVLRKRIHRIKQGMKKYNDQLSALRSDLRSCKRKTALQQKQIAEQQKQIAEQQKQTLDYANRLDDYDKKNEETSRKFQTLLQELNKCKTELQYWRSRSPAVPPLCAECGAALHLSPAAPLAQWAAGTSTEPCEMESPSGSADAAAFAVPTVADTPTEPKPEPKPEPKKEYKIEQKAKAEYKPDKVKEHKSESSGGEESGGTPPARRRASADAHSTPDRKKRRLTRPRKL</sequence>
<gene>
    <name evidence="1" type="ORF">MSG28_002879</name>
</gene>
<keyword evidence="2" id="KW-1185">Reference proteome</keyword>
<dbReference type="EMBL" id="CM046104">
    <property type="protein sequence ID" value="KAI8424337.1"/>
    <property type="molecule type" value="Genomic_DNA"/>
</dbReference>